<feature type="domain" description="DUF1565" evidence="1">
    <location>
        <begin position="301"/>
        <end position="364"/>
    </location>
</feature>
<evidence type="ECO:0000259" key="1">
    <source>
        <dbReference type="Pfam" id="PF07602"/>
    </source>
</evidence>
<accession>A0A382I749</accession>
<dbReference type="InterPro" id="IPR011050">
    <property type="entry name" value="Pectin_lyase_fold/virulence"/>
</dbReference>
<dbReference type="Gene3D" id="2.160.20.10">
    <property type="entry name" value="Single-stranded right-handed beta-helix, Pectin lyase-like"/>
    <property type="match status" value="2"/>
</dbReference>
<reference evidence="2" key="1">
    <citation type="submission" date="2018-05" db="EMBL/GenBank/DDBJ databases">
        <authorList>
            <person name="Lanie J.A."/>
            <person name="Ng W.-L."/>
            <person name="Kazmierczak K.M."/>
            <person name="Andrzejewski T.M."/>
            <person name="Davidsen T.M."/>
            <person name="Wayne K.J."/>
            <person name="Tettelin H."/>
            <person name="Glass J.I."/>
            <person name="Rusch D."/>
            <person name="Podicherti R."/>
            <person name="Tsui H.-C.T."/>
            <person name="Winkler M.E."/>
        </authorList>
    </citation>
    <scope>NUCLEOTIDE SEQUENCE</scope>
</reference>
<organism evidence="2">
    <name type="scientific">marine metagenome</name>
    <dbReference type="NCBI Taxonomy" id="408172"/>
    <lineage>
        <taxon>unclassified sequences</taxon>
        <taxon>metagenomes</taxon>
        <taxon>ecological metagenomes</taxon>
    </lineage>
</organism>
<evidence type="ECO:0000313" key="2">
    <source>
        <dbReference type="EMBL" id="SVB95057.1"/>
    </source>
</evidence>
<dbReference type="AlphaFoldDB" id="A0A382I749"/>
<dbReference type="SUPFAM" id="SSF51126">
    <property type="entry name" value="Pectin lyase-like"/>
    <property type="match status" value="2"/>
</dbReference>
<dbReference type="InterPro" id="IPR011459">
    <property type="entry name" value="DUF1565"/>
</dbReference>
<name>A0A382I749_9ZZZZ</name>
<dbReference type="EMBL" id="UINC01065415">
    <property type="protein sequence ID" value="SVB95057.1"/>
    <property type="molecule type" value="Genomic_DNA"/>
</dbReference>
<feature type="non-terminal residue" evidence="2">
    <location>
        <position position="1"/>
    </location>
</feature>
<sequence>HTHCRVIFCRFGLVMKKVFIIFSLISFSLGSTINIPNDFPTIQLGIDAANNGDTVIVAQGIYYENITIDKEIFFTSYAIFDNLENGWINNENIQSTIIHAVSDTLNPSFGSCLVVRDGNIAPTILGFTFMGGIGTVMIENDNCAIPINRPERSGGAILIFKAYPTINFNRFINNGISNENERGRKVSKAGGAIAHYDDAEVEFDEDRNRLININHSIRDIPEQLNIQNNYFENNTSSDGKNFYSRGYEGSIDVSHSIFDDIDCESNSVNNFVLKSRDDYAEFIQNEITGNCIDGNALYVSVDGDNNNSGSEDYPVKTIGHAFSLVKDDTTITTTIYIGEGIFSPSTTGEQFPISVPDNVHLIGVNRETSILDAEADFINQSRVMVIERCENVKIANLTITGGNAEDAACYGGGGIYICPPIPRFTGWEMTPSIPVLENLIVTGNHAYAGGG</sequence>
<dbReference type="Pfam" id="PF07602">
    <property type="entry name" value="DUF1565"/>
    <property type="match status" value="1"/>
</dbReference>
<dbReference type="InterPro" id="IPR012334">
    <property type="entry name" value="Pectin_lyas_fold"/>
</dbReference>
<feature type="non-terminal residue" evidence="2">
    <location>
        <position position="451"/>
    </location>
</feature>
<proteinExistence type="predicted"/>
<protein>
    <recommendedName>
        <fullName evidence="1">DUF1565 domain-containing protein</fullName>
    </recommendedName>
</protein>
<gene>
    <name evidence="2" type="ORF">METZ01_LOCUS247911</name>
</gene>